<gene>
    <name evidence="2" type="ORF">SDC9_200352</name>
</gene>
<sequence>MSFNENNSSLSVVIKLFFGAATIVFAEIYSEYLGGMIKKSCLLKRREKINMTKEAFWIFIVSVVPIFLFIISHFGLINIHIAFLVSHILGLVGLLVFGFIASNSVYCHFSKNFRAALFTGIIGLILIFAKSLIH</sequence>
<keyword evidence="1" id="KW-0812">Transmembrane</keyword>
<feature type="transmembrane region" description="Helical" evidence="1">
    <location>
        <begin position="113"/>
        <end position="133"/>
    </location>
</feature>
<feature type="transmembrane region" description="Helical" evidence="1">
    <location>
        <begin position="12"/>
        <end position="34"/>
    </location>
</feature>
<reference evidence="2" key="1">
    <citation type="submission" date="2019-08" db="EMBL/GenBank/DDBJ databases">
        <authorList>
            <person name="Kucharzyk K."/>
            <person name="Murdoch R.W."/>
            <person name="Higgins S."/>
            <person name="Loffler F."/>
        </authorList>
    </citation>
    <scope>NUCLEOTIDE SEQUENCE</scope>
</reference>
<dbReference type="EMBL" id="VSSQ01119037">
    <property type="protein sequence ID" value="MPN52690.1"/>
    <property type="molecule type" value="Genomic_DNA"/>
</dbReference>
<proteinExistence type="predicted"/>
<feature type="transmembrane region" description="Helical" evidence="1">
    <location>
        <begin position="55"/>
        <end position="75"/>
    </location>
</feature>
<name>A0A645INL0_9ZZZZ</name>
<feature type="transmembrane region" description="Helical" evidence="1">
    <location>
        <begin position="81"/>
        <end position="101"/>
    </location>
</feature>
<evidence type="ECO:0000313" key="2">
    <source>
        <dbReference type="EMBL" id="MPN52690.1"/>
    </source>
</evidence>
<accession>A0A645INL0</accession>
<dbReference type="AlphaFoldDB" id="A0A645INL0"/>
<evidence type="ECO:0000256" key="1">
    <source>
        <dbReference type="SAM" id="Phobius"/>
    </source>
</evidence>
<organism evidence="2">
    <name type="scientific">bioreactor metagenome</name>
    <dbReference type="NCBI Taxonomy" id="1076179"/>
    <lineage>
        <taxon>unclassified sequences</taxon>
        <taxon>metagenomes</taxon>
        <taxon>ecological metagenomes</taxon>
    </lineage>
</organism>
<keyword evidence="1" id="KW-1133">Transmembrane helix</keyword>
<keyword evidence="1" id="KW-0472">Membrane</keyword>
<comment type="caution">
    <text evidence="2">The sequence shown here is derived from an EMBL/GenBank/DDBJ whole genome shotgun (WGS) entry which is preliminary data.</text>
</comment>
<protein>
    <submittedName>
        <fullName evidence="2">Uncharacterized protein</fullName>
    </submittedName>
</protein>